<gene>
    <name evidence="4" type="ORF">M0G41_15270</name>
</gene>
<dbReference type="Gene3D" id="3.30.450.40">
    <property type="match status" value="1"/>
</dbReference>
<reference evidence="4" key="1">
    <citation type="submission" date="2022-04" db="EMBL/GenBank/DDBJ databases">
        <title>Lysobacter sp. CAU 1642 isolated from sea sand.</title>
        <authorList>
            <person name="Kim W."/>
        </authorList>
    </citation>
    <scope>NUCLEOTIDE SEQUENCE</scope>
    <source>
        <strain evidence="4">CAU 1642</strain>
    </source>
</reference>
<dbReference type="PROSITE" id="PS50887">
    <property type="entry name" value="GGDEF"/>
    <property type="match status" value="1"/>
</dbReference>
<dbReference type="Pfam" id="PF01590">
    <property type="entry name" value="GAF"/>
    <property type="match status" value="1"/>
</dbReference>
<dbReference type="EC" id="2.7.7.65" evidence="1"/>
<dbReference type="PANTHER" id="PTHR45138:SF9">
    <property type="entry name" value="DIGUANYLATE CYCLASE DGCM-RELATED"/>
    <property type="match status" value="1"/>
</dbReference>
<name>A0ABT0GKG1_9GAMM</name>
<dbReference type="Gene3D" id="3.30.70.270">
    <property type="match status" value="1"/>
</dbReference>
<dbReference type="RefSeq" id="WP_248210764.1">
    <property type="nucleotide sequence ID" value="NZ_JALNMH010000013.1"/>
</dbReference>
<keyword evidence="5" id="KW-1185">Reference proteome</keyword>
<evidence type="ECO:0000313" key="4">
    <source>
        <dbReference type="EMBL" id="MCK7595029.1"/>
    </source>
</evidence>
<evidence type="ECO:0000256" key="1">
    <source>
        <dbReference type="ARBA" id="ARBA00012528"/>
    </source>
</evidence>
<dbReference type="SMART" id="SM00065">
    <property type="entry name" value="GAF"/>
    <property type="match status" value="1"/>
</dbReference>
<evidence type="ECO:0000256" key="2">
    <source>
        <dbReference type="ARBA" id="ARBA00034247"/>
    </source>
</evidence>
<proteinExistence type="predicted"/>
<organism evidence="4 5">
    <name type="scientific">Pseudomarimonas salicorniae</name>
    <dbReference type="NCBI Taxonomy" id="2933270"/>
    <lineage>
        <taxon>Bacteria</taxon>
        <taxon>Pseudomonadati</taxon>
        <taxon>Pseudomonadota</taxon>
        <taxon>Gammaproteobacteria</taxon>
        <taxon>Lysobacterales</taxon>
        <taxon>Lysobacteraceae</taxon>
        <taxon>Pseudomarimonas</taxon>
    </lineage>
</organism>
<dbReference type="InterPro" id="IPR043128">
    <property type="entry name" value="Rev_trsase/Diguanyl_cyclase"/>
</dbReference>
<dbReference type="Proteomes" id="UP001431449">
    <property type="component" value="Unassembled WGS sequence"/>
</dbReference>
<evidence type="ECO:0000259" key="3">
    <source>
        <dbReference type="PROSITE" id="PS50887"/>
    </source>
</evidence>
<evidence type="ECO:0000313" key="5">
    <source>
        <dbReference type="Proteomes" id="UP001431449"/>
    </source>
</evidence>
<dbReference type="InterPro" id="IPR003018">
    <property type="entry name" value="GAF"/>
</dbReference>
<comment type="caution">
    <text evidence="4">The sequence shown here is derived from an EMBL/GenBank/DDBJ whole genome shotgun (WGS) entry which is preliminary data.</text>
</comment>
<dbReference type="SUPFAM" id="SSF55073">
    <property type="entry name" value="Nucleotide cyclase"/>
    <property type="match status" value="1"/>
</dbReference>
<dbReference type="InterPro" id="IPR050469">
    <property type="entry name" value="Diguanylate_Cyclase"/>
</dbReference>
<dbReference type="InterPro" id="IPR029787">
    <property type="entry name" value="Nucleotide_cyclase"/>
</dbReference>
<dbReference type="NCBIfam" id="TIGR00254">
    <property type="entry name" value="GGDEF"/>
    <property type="match status" value="1"/>
</dbReference>
<dbReference type="SMART" id="SM00267">
    <property type="entry name" value="GGDEF"/>
    <property type="match status" value="1"/>
</dbReference>
<dbReference type="PANTHER" id="PTHR45138">
    <property type="entry name" value="REGULATORY COMPONENTS OF SENSORY TRANSDUCTION SYSTEM"/>
    <property type="match status" value="1"/>
</dbReference>
<comment type="catalytic activity">
    <reaction evidence="2">
        <text>2 GTP = 3',3'-c-di-GMP + 2 diphosphate</text>
        <dbReference type="Rhea" id="RHEA:24898"/>
        <dbReference type="ChEBI" id="CHEBI:33019"/>
        <dbReference type="ChEBI" id="CHEBI:37565"/>
        <dbReference type="ChEBI" id="CHEBI:58805"/>
        <dbReference type="EC" id="2.7.7.65"/>
    </reaction>
</comment>
<protein>
    <recommendedName>
        <fullName evidence="1">diguanylate cyclase</fullName>
        <ecNumber evidence="1">2.7.7.65</ecNumber>
    </recommendedName>
</protein>
<dbReference type="EMBL" id="JALNMH010000013">
    <property type="protein sequence ID" value="MCK7595029.1"/>
    <property type="molecule type" value="Genomic_DNA"/>
</dbReference>
<sequence length="338" mass="36909">MDTLLARVADSLGAAQNLEHLARPLLEVLHGISGLEAVYLTEVDEVAGQQRVLFVHDGGKPCIDEGLSVPWEDTLCRRALASGQRYTDDVPGRWPDSEAARALGIVTYLTEPVYLADGSLFGTLCGISDRPVDRSDGNARMVALFARLLGQQVDRESLLRRLREHNAELSSRAMTDPLTGLANRRMLEEELRRTLARLERDGGEVDLAFVDFDGFKAINDRYGHEAGDRLLVAMASRLTEGLRGSDLIARYGGDEFVVMSGVREASTERESATLQSRVEALTRGRLELGGLNFDYAGASVGVIRIGAGAGTADQVLARADAAMYARKQQRRADQATRH</sequence>
<dbReference type="Pfam" id="PF00990">
    <property type="entry name" value="GGDEF"/>
    <property type="match status" value="1"/>
</dbReference>
<dbReference type="CDD" id="cd01949">
    <property type="entry name" value="GGDEF"/>
    <property type="match status" value="1"/>
</dbReference>
<accession>A0ABT0GKG1</accession>
<dbReference type="InterPro" id="IPR029016">
    <property type="entry name" value="GAF-like_dom_sf"/>
</dbReference>
<dbReference type="InterPro" id="IPR000160">
    <property type="entry name" value="GGDEF_dom"/>
</dbReference>
<dbReference type="SUPFAM" id="SSF55781">
    <property type="entry name" value="GAF domain-like"/>
    <property type="match status" value="1"/>
</dbReference>
<feature type="domain" description="GGDEF" evidence="3">
    <location>
        <begin position="203"/>
        <end position="338"/>
    </location>
</feature>